<accession>R5ZNG8</accession>
<dbReference type="InterPro" id="IPR043148">
    <property type="entry name" value="TagF_C"/>
</dbReference>
<dbReference type="EMBL" id="CBBU010000101">
    <property type="protein sequence ID" value="CDA41148.1"/>
    <property type="molecule type" value="Genomic_DNA"/>
</dbReference>
<dbReference type="AlphaFoldDB" id="R5ZNG8"/>
<protein>
    <submittedName>
        <fullName evidence="1">Preprotein translocase YidC subunit</fullName>
    </submittedName>
</protein>
<dbReference type="Proteomes" id="UP000018175">
    <property type="component" value="Unassembled WGS sequence"/>
</dbReference>
<sequence length="117" mass="13524">MITDWSGIAYEYAYTTCKPVLFIDTPMKIMNPEYKKIGIEPLNIWMRYEIGRVLKLDEIDKTADTAAKMLAASDTYKDSIDRFVKEYVYNLGSSASVGAKYIIQEIQKAIKRHKEQE</sequence>
<dbReference type="Gene3D" id="3.40.50.12580">
    <property type="match status" value="1"/>
</dbReference>
<comment type="caution">
    <text evidence="1">The sequence shown here is derived from an EMBL/GenBank/DDBJ whole genome shotgun (WGS) entry which is preliminary data.</text>
</comment>
<organism evidence="1 2">
    <name type="scientific">Lachnospira eligens CAG:72</name>
    <dbReference type="NCBI Taxonomy" id="1263077"/>
    <lineage>
        <taxon>Bacteria</taxon>
        <taxon>Bacillati</taxon>
        <taxon>Bacillota</taxon>
        <taxon>Clostridia</taxon>
        <taxon>Lachnospirales</taxon>
        <taxon>Lachnospiraceae</taxon>
        <taxon>Lachnospira</taxon>
    </lineage>
</organism>
<evidence type="ECO:0000313" key="1">
    <source>
        <dbReference type="EMBL" id="CDA41148.1"/>
    </source>
</evidence>
<gene>
    <name evidence="1" type="ORF">BN765_00217</name>
</gene>
<evidence type="ECO:0000313" key="2">
    <source>
        <dbReference type="Proteomes" id="UP000018175"/>
    </source>
</evidence>
<reference evidence="1" key="1">
    <citation type="submission" date="2012-11" db="EMBL/GenBank/DDBJ databases">
        <title>Dependencies among metagenomic species, viruses, plasmids and units of genetic variation.</title>
        <authorList>
            <person name="Nielsen H.B."/>
            <person name="Almeida M."/>
            <person name="Juncker A.S."/>
            <person name="Rasmussen S."/>
            <person name="Li J."/>
            <person name="Sunagawa S."/>
            <person name="Plichta D."/>
            <person name="Gautier L."/>
            <person name="Le Chatelier E."/>
            <person name="Peletier E."/>
            <person name="Bonde I."/>
            <person name="Nielsen T."/>
            <person name="Manichanh C."/>
            <person name="Arumugam M."/>
            <person name="Batto J."/>
            <person name="Santos M.B.Q.D."/>
            <person name="Blom N."/>
            <person name="Borruel N."/>
            <person name="Burgdorf K.S."/>
            <person name="Boumezbeur F."/>
            <person name="Casellas F."/>
            <person name="Dore J."/>
            <person name="Guarner F."/>
            <person name="Hansen T."/>
            <person name="Hildebrand F."/>
            <person name="Kaas R.S."/>
            <person name="Kennedy S."/>
            <person name="Kristiansen K."/>
            <person name="Kultima J.R."/>
            <person name="Leonard P."/>
            <person name="Levenez F."/>
            <person name="Lund O."/>
            <person name="Moumen B."/>
            <person name="Le Paslier D."/>
            <person name="Pons N."/>
            <person name="Pedersen O."/>
            <person name="Prifti E."/>
            <person name="Qin J."/>
            <person name="Raes J."/>
            <person name="Tap J."/>
            <person name="Tims S."/>
            <person name="Ussery D.W."/>
            <person name="Yamada T."/>
            <person name="MetaHit consortium"/>
            <person name="Renault P."/>
            <person name="Sicheritz-Ponten T."/>
            <person name="Bork P."/>
            <person name="Wang J."/>
            <person name="Brunak S."/>
            <person name="Ehrlich S.D."/>
        </authorList>
    </citation>
    <scope>NUCLEOTIDE SEQUENCE [LARGE SCALE GENOMIC DNA]</scope>
</reference>
<proteinExistence type="predicted"/>
<name>R5ZNG8_9FIRM</name>